<dbReference type="InterPro" id="IPR056681">
    <property type="entry name" value="DUF7779"/>
</dbReference>
<dbReference type="Gene3D" id="3.40.50.300">
    <property type="entry name" value="P-loop containing nucleotide triphosphate hydrolases"/>
    <property type="match status" value="1"/>
</dbReference>
<dbReference type="PANTHER" id="PTHR46082:SF6">
    <property type="entry name" value="AAA+ ATPASE DOMAIN-CONTAINING PROTEIN-RELATED"/>
    <property type="match status" value="1"/>
</dbReference>
<gene>
    <name evidence="6" type="ORF">CLV67_11682</name>
</gene>
<dbReference type="GO" id="GO:0043531">
    <property type="term" value="F:ADP binding"/>
    <property type="evidence" value="ECO:0007669"/>
    <property type="project" value="InterPro"/>
</dbReference>
<dbReference type="NCBIfam" id="NF040586">
    <property type="entry name" value="FxSxx_TPR"/>
    <property type="match status" value="1"/>
</dbReference>
<dbReference type="Proteomes" id="UP000239415">
    <property type="component" value="Unassembled WGS sequence"/>
</dbReference>
<dbReference type="InterPro" id="IPR002182">
    <property type="entry name" value="NB-ARC"/>
</dbReference>
<dbReference type="Gene3D" id="1.25.40.10">
    <property type="entry name" value="Tetratricopeptide repeat domain"/>
    <property type="match status" value="2"/>
</dbReference>
<evidence type="ECO:0000313" key="7">
    <source>
        <dbReference type="Proteomes" id="UP000239415"/>
    </source>
</evidence>
<feature type="domain" description="vWA-MoxR associated protein middle region 0" evidence="3">
    <location>
        <begin position="112"/>
        <end position="207"/>
    </location>
</feature>
<dbReference type="RefSeq" id="WP_106325406.1">
    <property type="nucleotide sequence ID" value="NZ_BOMO01000149.1"/>
</dbReference>
<dbReference type="Pfam" id="PF00931">
    <property type="entry name" value="NB-ARC"/>
    <property type="match status" value="1"/>
</dbReference>
<dbReference type="PANTHER" id="PTHR46082">
    <property type="entry name" value="ATP/GTP-BINDING PROTEIN-RELATED"/>
    <property type="match status" value="1"/>
</dbReference>
<feature type="domain" description="Effector-associated" evidence="4">
    <location>
        <begin position="22"/>
        <end position="99"/>
    </location>
</feature>
<dbReference type="InterPro" id="IPR045431">
    <property type="entry name" value="EAD2"/>
</dbReference>
<dbReference type="SUPFAM" id="SSF52540">
    <property type="entry name" value="P-loop containing nucleoside triphosphate hydrolases"/>
    <property type="match status" value="1"/>
</dbReference>
<dbReference type="Pfam" id="PF19956">
    <property type="entry name" value="EAD2"/>
    <property type="match status" value="1"/>
</dbReference>
<proteinExistence type="predicted"/>
<dbReference type="Pfam" id="PF19916">
    <property type="entry name" value="VMAP-M0"/>
    <property type="match status" value="1"/>
</dbReference>
<evidence type="ECO:0000259" key="2">
    <source>
        <dbReference type="Pfam" id="PF00931"/>
    </source>
</evidence>
<evidence type="ECO:0000313" key="6">
    <source>
        <dbReference type="EMBL" id="PRX17306.1"/>
    </source>
</evidence>
<dbReference type="AlphaFoldDB" id="A0A2T0K376"/>
<name>A0A2T0K376_9ACTN</name>
<dbReference type="EMBL" id="PVMZ01000016">
    <property type="protein sequence ID" value="PRX17306.1"/>
    <property type="molecule type" value="Genomic_DNA"/>
</dbReference>
<evidence type="ECO:0000259" key="4">
    <source>
        <dbReference type="Pfam" id="PF19956"/>
    </source>
</evidence>
<protein>
    <submittedName>
        <fullName evidence="6">Tetratricopeptide repeat protein</fullName>
    </submittedName>
</protein>
<evidence type="ECO:0000259" key="3">
    <source>
        <dbReference type="Pfam" id="PF19916"/>
    </source>
</evidence>
<evidence type="ECO:0000256" key="1">
    <source>
        <dbReference type="SAM" id="MobiDB-lite"/>
    </source>
</evidence>
<dbReference type="InterPro" id="IPR045555">
    <property type="entry name" value="VMAP-M0"/>
</dbReference>
<feature type="domain" description="NB-ARC" evidence="2">
    <location>
        <begin position="326"/>
        <end position="477"/>
    </location>
</feature>
<accession>A0A2T0K376</accession>
<dbReference type="InterPro" id="IPR027417">
    <property type="entry name" value="P-loop_NTPase"/>
</dbReference>
<sequence>MAQGSIKKNPATELSDALITQLTEMPFLSAKADRLLLLQLIKRNLDDFPDIRDNDVIRSHFIEIILVCHQQPGGFRALTEALTTMAPHHPGVKNAIALVKGSSVQGLIPDLEMRRIFDSLRRAEAEIEPSVPMWWWDSLGKASMSVPADTPTLAEAFGRLCAGPAREPGIPPALRLVRHVAELATGQLRAELDQWARSLADRLEVDSVNPSGSTLLSAAVTLPTDVGTSVDQPEHPPHQPDDHQGDKRAQTAIIPADSDKSGDTGANGLMRAEHNIPLEERTDLVDSDASPLGVAMPAVAPTQIPAPLPKVWGDIPQKNPNFTGREALLEELHEKLSRTHQTAVLPQALHGMGGVGKSQVAVEYVHRNSASYDLIWWIPAQQESQIRTSLTQLALRLGLDVSPEASIAVPAVREALSNGSTGYRNWLLVFDNAETPQEVLKYFPSGGAGKVLVTSRDLDWSRVTRSIDVDVFTREESKTFLLGRNPELTDEAADRLAEALGDLPLAIEQAAAWRAATGMPVADYLALLEQRRIEILEASPSPDYPDSVAAAFQLSLDKLKAVNPAALQMLQVCSFFAPEPISREFFAGSPVAQITDELDEMLSDSLPLSRAIRDINRYALAKIDHQRDTLQIHRLVQAVLIGRMTADERLVMRKGAHTLLANNKPSGPNRRADWPRYQALQPHVVVSRAVESPDPRVQQLVEGIVKFLYYWGDHAGSEALAEEALEWWRKLNGPAAQRTLEMARWLAWMRRKNGKHAAARDLNSHTFALYQEHFGDHDEGTLNAKYAVAIGLQDSGEFTEAHELVQQTLDVARVEFTADDPTTLIFAHALGVSLRLIGDFKAARVLDEDTLQRREIVLGSNDPETLNTLAGLLIDLREGGDFVETLPRFNDYYRRTFESFHQDAPPTLQAARYLAISLRKAGDHPGARRLARDTLDRYRRRYGDDFPETIATAVNYAIDLRQAGELEESKSLATDTLRRYQQMFGPRHSHTLSARTNLAIVYRLSGEPEVAHQHDHETLEILTDTLGPDHPVTLTCATNLASDAHALGRLQEAYERDTETLTRSERVLGRDHPSTLAVGVNLALDLRALDRPAEGDRILSGTLTLMRAKLGEQHPATLNALRSIRADCDIDPMPS</sequence>
<dbReference type="Pfam" id="PF25000">
    <property type="entry name" value="DUF7779"/>
    <property type="match status" value="1"/>
</dbReference>
<evidence type="ECO:0000259" key="5">
    <source>
        <dbReference type="Pfam" id="PF25000"/>
    </source>
</evidence>
<dbReference type="Pfam" id="PF13424">
    <property type="entry name" value="TPR_12"/>
    <property type="match status" value="1"/>
</dbReference>
<feature type="compositionally biased region" description="Basic and acidic residues" evidence="1">
    <location>
        <begin position="232"/>
        <end position="248"/>
    </location>
</feature>
<dbReference type="SUPFAM" id="SSF48452">
    <property type="entry name" value="TPR-like"/>
    <property type="match status" value="3"/>
</dbReference>
<feature type="domain" description="DUF7779" evidence="5">
    <location>
        <begin position="559"/>
        <end position="648"/>
    </location>
</feature>
<dbReference type="InterPro" id="IPR053137">
    <property type="entry name" value="NLR-like"/>
</dbReference>
<reference evidence="6 7" key="1">
    <citation type="submission" date="2018-03" db="EMBL/GenBank/DDBJ databases">
        <title>Genomic Encyclopedia of Archaeal and Bacterial Type Strains, Phase II (KMG-II): from individual species to whole genera.</title>
        <authorList>
            <person name="Goeker M."/>
        </authorList>
    </citation>
    <scope>NUCLEOTIDE SEQUENCE [LARGE SCALE GENOMIC DNA]</scope>
    <source>
        <strain evidence="6 7">DSM 43146</strain>
    </source>
</reference>
<organism evidence="6 7">
    <name type="scientific">Actinoplanes italicus</name>
    <dbReference type="NCBI Taxonomy" id="113567"/>
    <lineage>
        <taxon>Bacteria</taxon>
        <taxon>Bacillati</taxon>
        <taxon>Actinomycetota</taxon>
        <taxon>Actinomycetes</taxon>
        <taxon>Micromonosporales</taxon>
        <taxon>Micromonosporaceae</taxon>
        <taxon>Actinoplanes</taxon>
    </lineage>
</organism>
<dbReference type="InterPro" id="IPR011990">
    <property type="entry name" value="TPR-like_helical_dom_sf"/>
</dbReference>
<comment type="caution">
    <text evidence="6">The sequence shown here is derived from an EMBL/GenBank/DDBJ whole genome shotgun (WGS) entry which is preliminary data.</text>
</comment>
<keyword evidence="7" id="KW-1185">Reference proteome</keyword>
<feature type="region of interest" description="Disordered" evidence="1">
    <location>
        <begin position="226"/>
        <end position="248"/>
    </location>
</feature>
<dbReference type="Pfam" id="PF13374">
    <property type="entry name" value="TPR_10"/>
    <property type="match status" value="3"/>
</dbReference>
<dbReference type="OrthoDB" id="580767at2"/>